<sequence length="190" mass="20826">MNLYASRGLNFVKRNTRVFQNLLRVFESTDTSSTVAGSDVGTNLESKDEKRPISVLGHQILDEAGLHTMFADRAYHELPIVHITASRNNTKISLTDCNGRNLCDTSCGIEGFRNARKQTTVAAQTVGISIGLKAQKMGIKDVRVKFRGIGSNRVSTLSGMTLSGLNIVSLTDDTPINYGMGRRPKKVPRK</sequence>
<evidence type="ECO:0000256" key="1">
    <source>
        <dbReference type="ARBA" id="ARBA00006194"/>
    </source>
</evidence>
<keyword evidence="3" id="KW-0687">Ribonucleoprotein</keyword>
<dbReference type="GO" id="GO:0003735">
    <property type="term" value="F:structural constituent of ribosome"/>
    <property type="evidence" value="ECO:0007669"/>
    <property type="project" value="InterPro"/>
</dbReference>
<accession>A0A5K3FJX6</accession>
<dbReference type="SUPFAM" id="SSF53137">
    <property type="entry name" value="Translational machinery components"/>
    <property type="match status" value="1"/>
</dbReference>
<dbReference type="PANTHER" id="PTHR11759">
    <property type="entry name" value="40S RIBOSOMAL PROTEIN S14/30S RIBOSOMAL PROTEIN S11"/>
    <property type="match status" value="1"/>
</dbReference>
<proteinExistence type="inferred from homology"/>
<evidence type="ECO:0000256" key="2">
    <source>
        <dbReference type="ARBA" id="ARBA00022980"/>
    </source>
</evidence>
<reference evidence="4" key="1">
    <citation type="submission" date="2019-11" db="UniProtKB">
        <authorList>
            <consortium name="WormBaseParasite"/>
        </authorList>
    </citation>
    <scope>IDENTIFICATION</scope>
</reference>
<dbReference type="InterPro" id="IPR001971">
    <property type="entry name" value="Ribosomal_uS11"/>
</dbReference>
<keyword evidence="2" id="KW-0689">Ribosomal protein</keyword>
<dbReference type="Pfam" id="PF00411">
    <property type="entry name" value="Ribosomal_S11"/>
    <property type="match status" value="1"/>
</dbReference>
<dbReference type="WBParaSite" id="MCU_008842-RA">
    <property type="protein sequence ID" value="MCU_008842-RA"/>
    <property type="gene ID" value="MCU_008842"/>
</dbReference>
<dbReference type="InterPro" id="IPR036967">
    <property type="entry name" value="Ribosomal_uS11_sf"/>
</dbReference>
<dbReference type="GO" id="GO:0006412">
    <property type="term" value="P:translation"/>
    <property type="evidence" value="ECO:0007669"/>
    <property type="project" value="InterPro"/>
</dbReference>
<comment type="similarity">
    <text evidence="1">Belongs to the universal ribosomal protein uS11 family.</text>
</comment>
<dbReference type="AlphaFoldDB" id="A0A5K3FJX6"/>
<organism evidence="4">
    <name type="scientific">Mesocestoides corti</name>
    <name type="common">Flatworm</name>
    <dbReference type="NCBI Taxonomy" id="53468"/>
    <lineage>
        <taxon>Eukaryota</taxon>
        <taxon>Metazoa</taxon>
        <taxon>Spiralia</taxon>
        <taxon>Lophotrochozoa</taxon>
        <taxon>Platyhelminthes</taxon>
        <taxon>Cestoda</taxon>
        <taxon>Eucestoda</taxon>
        <taxon>Cyclophyllidea</taxon>
        <taxon>Mesocestoididae</taxon>
        <taxon>Mesocestoides</taxon>
    </lineage>
</organism>
<evidence type="ECO:0000313" key="4">
    <source>
        <dbReference type="WBParaSite" id="MCU_008842-RA"/>
    </source>
</evidence>
<dbReference type="HAMAP" id="MF_01310">
    <property type="entry name" value="Ribosomal_uS11"/>
    <property type="match status" value="1"/>
</dbReference>
<dbReference type="GO" id="GO:0005840">
    <property type="term" value="C:ribosome"/>
    <property type="evidence" value="ECO:0007669"/>
    <property type="project" value="UniProtKB-KW"/>
</dbReference>
<name>A0A5K3FJX6_MESCO</name>
<protein>
    <submittedName>
        <fullName evidence="4">28S ribosomal protein S11, mitochondrial</fullName>
    </submittedName>
</protein>
<evidence type="ECO:0000256" key="3">
    <source>
        <dbReference type="ARBA" id="ARBA00023274"/>
    </source>
</evidence>
<dbReference type="GO" id="GO:1990904">
    <property type="term" value="C:ribonucleoprotein complex"/>
    <property type="evidence" value="ECO:0007669"/>
    <property type="project" value="UniProtKB-KW"/>
</dbReference>
<dbReference type="Gene3D" id="3.30.420.80">
    <property type="entry name" value="Ribosomal protein S11"/>
    <property type="match status" value="1"/>
</dbReference>